<evidence type="ECO:0000256" key="12">
    <source>
        <dbReference type="ARBA" id="ARBA00022840"/>
    </source>
</evidence>
<dbReference type="InterPro" id="IPR001789">
    <property type="entry name" value="Sig_transdc_resp-reg_receiver"/>
</dbReference>
<evidence type="ECO:0000259" key="18">
    <source>
        <dbReference type="PROSITE" id="PS50109"/>
    </source>
</evidence>
<accession>A0A0T9UWB6</accession>
<keyword evidence="8" id="KW-0812">Transmembrane</keyword>
<evidence type="ECO:0000256" key="5">
    <source>
        <dbReference type="ARBA" id="ARBA00022519"/>
    </source>
</evidence>
<dbReference type="InterPro" id="IPR035965">
    <property type="entry name" value="PAS-like_dom_sf"/>
</dbReference>
<dbReference type="InterPro" id="IPR036097">
    <property type="entry name" value="HisK_dim/P_sf"/>
</dbReference>
<dbReference type="InterPro" id="IPR049871">
    <property type="entry name" value="BvgS-like_periplasmic2"/>
</dbReference>
<dbReference type="Pfam" id="PF01627">
    <property type="entry name" value="Hpt"/>
    <property type="match status" value="1"/>
</dbReference>
<comment type="subcellular location">
    <subcellularLocation>
        <location evidence="2">Cell inner membrane</location>
        <topology evidence="2">Multi-pass membrane protein</topology>
    </subcellularLocation>
</comment>
<dbReference type="PROSITE" id="PS50894">
    <property type="entry name" value="HPT"/>
    <property type="match status" value="1"/>
</dbReference>
<dbReference type="Gene3D" id="3.30.565.10">
    <property type="entry name" value="Histidine kinase-like ATPase, C-terminal domain"/>
    <property type="match status" value="1"/>
</dbReference>
<evidence type="ECO:0000259" key="20">
    <source>
        <dbReference type="PROSITE" id="PS50894"/>
    </source>
</evidence>
<dbReference type="eggNOG" id="COG0834">
    <property type="taxonomic scope" value="Bacteria"/>
</dbReference>
<evidence type="ECO:0000256" key="10">
    <source>
        <dbReference type="ARBA" id="ARBA00022741"/>
    </source>
</evidence>
<evidence type="ECO:0000256" key="4">
    <source>
        <dbReference type="ARBA" id="ARBA00022475"/>
    </source>
</evidence>
<dbReference type="Gene3D" id="1.10.287.130">
    <property type="match status" value="1"/>
</dbReference>
<keyword evidence="13" id="KW-1133">Transmembrane helix</keyword>
<dbReference type="EC" id="2.7.13.3" evidence="3"/>
<dbReference type="InterPro" id="IPR003594">
    <property type="entry name" value="HATPase_dom"/>
</dbReference>
<dbReference type="Gene3D" id="3.30.450.20">
    <property type="entry name" value="PAS domain"/>
    <property type="match status" value="1"/>
</dbReference>
<dbReference type="FunFam" id="3.30.565.10:FF:000010">
    <property type="entry name" value="Sensor histidine kinase RcsC"/>
    <property type="match status" value="1"/>
</dbReference>
<evidence type="ECO:0000256" key="11">
    <source>
        <dbReference type="ARBA" id="ARBA00022777"/>
    </source>
</evidence>
<evidence type="ECO:0000256" key="8">
    <source>
        <dbReference type="ARBA" id="ARBA00022692"/>
    </source>
</evidence>
<dbReference type="CDD" id="cd16922">
    <property type="entry name" value="HATPase_EvgS-ArcB-TorS-like"/>
    <property type="match status" value="1"/>
</dbReference>
<dbReference type="SUPFAM" id="SSF55785">
    <property type="entry name" value="PYP-like sensor domain (PAS domain)"/>
    <property type="match status" value="1"/>
</dbReference>
<dbReference type="eggNOG" id="COG2205">
    <property type="taxonomic scope" value="Bacteria"/>
</dbReference>
<dbReference type="RefSeq" id="WP_004705396.1">
    <property type="nucleotide sequence ID" value="NZ_CQEJ01000035.1"/>
</dbReference>
<dbReference type="InterPro" id="IPR036641">
    <property type="entry name" value="HPT_dom_sf"/>
</dbReference>
<dbReference type="EMBL" id="CQEJ01000035">
    <property type="protein sequence ID" value="CNL77761.1"/>
    <property type="molecule type" value="Genomic_DNA"/>
</dbReference>
<comment type="catalytic activity">
    <reaction evidence="1">
        <text>ATP + protein L-histidine = ADP + protein N-phospho-L-histidine.</text>
        <dbReference type="EC" id="2.7.13.3"/>
    </reaction>
</comment>
<sequence length="1193" mass="133574">MRNVLILFFLTLCWPVVVLPASVEPTPMVLFSRETSAPVNFKLSDSDWRWLGTKRDVNIAIYGPGNPPFNIIQSPNTVEGISVDYSLLVFYSLGLRPNILHYPDSNAALEALNKGEVDMLIDDSSEQLTKHLSSTPFMPDLTALVSREASYFPQAKTSTSTRIALLQGSLGDEWLLSYYPDAKITHYESSAMALFSVAIGENDYFIGSQTVANFLIQRNYANMMSVADIFPAQKSGPRFVFRSDGQTLQRVVNTVLKAIPSAEHKAILRQWSQESISAPLALTEKEKRWLTQHGDLRAVVDPLYAPFTVFDPNEKLHGVAADIIRLIHLRTGLNFKTVQSASIIDTIKMLNDGKGDFIAALTYSDARDKLLLFIHPYVSTPFVLVVKNTASAPTLVNGIMRLSITPNNQFQEQLKEQHPGVSFLEAKNTSAALQLVIDGKVDGAISNLISANYMIDHYFRGDLKVVSRLGKDDALISFAVRRDQPELYSILNKALAAIPPSEISMIINKWQGAPKIKLDTWTIYSAQFYWLTGIFFVLVSTSLVWNYYLRKEVRTRHSIQLKLQEQSTLRETLFNGTPMPTYVVDLEGNILSHNQAWDEFFIQETKNLATMPLTSREHPLFIINFALTQVRTLPVKSAPQRYRLSNGVEDRVILHQSTPFKRSDGELLGLICSWQDMTEYEFLIKELSAARENAEQANRTKSTFLATMSHEIRTPLSAIIGLLELAVTNKGHPGTEESIQVAYESAHTLMGLVGDILDIAKIESGKLELTLEWMKFNELFSPVIPVFMGLARQKHLELTCDIDVLHPEEIYVDPIRLHQIMFNLVSNAIKFTEQGSVDIQVKCLSGSDQQVMLELVVNDTGVGIPQDDQPQIFSPYKQSDAGKKQVGTGLGLSICAQLVSMMGGTIELFSQPGRGTRITVEISVEHRQYAIEPIEMASIPVDDARPLSILVVDDHSANRLLLKRQLSFLGHHVIEAINGVQALQLWRKSHVELIITDCSMPVMDGLELTKCLRKEQQVPLIILGLTANAQPEERARCLAAGMDDCLFKPLQLSQLEIQLNKISRQPQQRQEPGAVLEDLIDLTALQQLAQQDTGLLRDLLRTTHDENIRDIQQLHILIESKAWASLPHTLHRLAGAAQIMGAAKAERYCRELEKYCENAPDVDEVIKRVKQVLASVAELNNAINVFITSRQSH</sequence>
<dbReference type="GO" id="GO:0009927">
    <property type="term" value="F:histidine phosphotransfer kinase activity"/>
    <property type="evidence" value="ECO:0007669"/>
    <property type="project" value="TreeGrafter"/>
</dbReference>
<dbReference type="GO" id="GO:0005524">
    <property type="term" value="F:ATP binding"/>
    <property type="evidence" value="ECO:0007669"/>
    <property type="project" value="UniProtKB-KW"/>
</dbReference>
<feature type="domain" description="Histidine kinase" evidence="18">
    <location>
        <begin position="707"/>
        <end position="926"/>
    </location>
</feature>
<keyword evidence="4" id="KW-1003">Cell membrane</keyword>
<evidence type="ECO:0000256" key="3">
    <source>
        <dbReference type="ARBA" id="ARBA00012438"/>
    </source>
</evidence>
<reference evidence="21 22" key="1">
    <citation type="submission" date="2015-03" db="EMBL/GenBank/DDBJ databases">
        <authorList>
            <person name="Murphy D."/>
        </authorList>
    </citation>
    <scope>NUCLEOTIDE SEQUENCE [LARGE SCALE GENOMIC DNA]</scope>
    <source>
        <strain evidence="21 22">IP06005</strain>
    </source>
</reference>
<keyword evidence="15" id="KW-0472">Membrane</keyword>
<dbReference type="InterPro" id="IPR036890">
    <property type="entry name" value="HATPase_C_sf"/>
</dbReference>
<dbReference type="CDD" id="cd17546">
    <property type="entry name" value="REC_hyHK_CKI1_RcsC-like"/>
    <property type="match status" value="1"/>
</dbReference>
<dbReference type="Gene3D" id="1.20.120.160">
    <property type="entry name" value="HPT domain"/>
    <property type="match status" value="1"/>
</dbReference>
<keyword evidence="14" id="KW-0902">Two-component regulatory system</keyword>
<evidence type="ECO:0000256" key="1">
    <source>
        <dbReference type="ARBA" id="ARBA00000085"/>
    </source>
</evidence>
<evidence type="ECO:0000256" key="6">
    <source>
        <dbReference type="ARBA" id="ARBA00022553"/>
    </source>
</evidence>
<evidence type="ECO:0000256" key="14">
    <source>
        <dbReference type="ARBA" id="ARBA00023012"/>
    </source>
</evidence>
<evidence type="ECO:0000256" key="15">
    <source>
        <dbReference type="ARBA" id="ARBA00023136"/>
    </source>
</evidence>
<keyword evidence="6 17" id="KW-0597">Phosphoprotein</keyword>
<evidence type="ECO:0000259" key="19">
    <source>
        <dbReference type="PROSITE" id="PS50110"/>
    </source>
</evidence>
<dbReference type="STRING" id="1453495.AT01_1280"/>
<dbReference type="GO" id="GO:0000155">
    <property type="term" value="F:phosphorelay sensor kinase activity"/>
    <property type="evidence" value="ECO:0007669"/>
    <property type="project" value="InterPro"/>
</dbReference>
<dbReference type="InterPro" id="IPR004358">
    <property type="entry name" value="Sig_transdc_His_kin-like_C"/>
</dbReference>
<keyword evidence="11" id="KW-0418">Kinase</keyword>
<dbReference type="SUPFAM" id="SSF55874">
    <property type="entry name" value="ATPase domain of HSP90 chaperone/DNA topoisomerase II/histidine kinase"/>
    <property type="match status" value="1"/>
</dbReference>
<dbReference type="PROSITE" id="PS50110">
    <property type="entry name" value="RESPONSE_REGULATORY"/>
    <property type="match status" value="1"/>
</dbReference>
<dbReference type="SMART" id="SM00388">
    <property type="entry name" value="HisKA"/>
    <property type="match status" value="1"/>
</dbReference>
<dbReference type="PROSITE" id="PS50109">
    <property type="entry name" value="HIS_KIN"/>
    <property type="match status" value="1"/>
</dbReference>
<evidence type="ECO:0000256" key="2">
    <source>
        <dbReference type="ARBA" id="ARBA00004429"/>
    </source>
</evidence>
<dbReference type="Gene3D" id="3.40.50.2300">
    <property type="match status" value="1"/>
</dbReference>
<dbReference type="InterPro" id="IPR049870">
    <property type="entry name" value="BvgS-like_periplasmic1"/>
</dbReference>
<dbReference type="GO" id="GO:0005886">
    <property type="term" value="C:plasma membrane"/>
    <property type="evidence" value="ECO:0007669"/>
    <property type="project" value="UniProtKB-SubCell"/>
</dbReference>
<proteinExistence type="predicted"/>
<dbReference type="Gene3D" id="3.40.190.10">
    <property type="entry name" value="Periplasmic binding protein-like II"/>
    <property type="match status" value="4"/>
</dbReference>
<dbReference type="SMART" id="SM00448">
    <property type="entry name" value="REC"/>
    <property type="match status" value="1"/>
</dbReference>
<dbReference type="PANTHER" id="PTHR43047">
    <property type="entry name" value="TWO-COMPONENT HISTIDINE PROTEIN KINASE"/>
    <property type="match status" value="1"/>
</dbReference>
<keyword evidence="5" id="KW-0997">Cell inner membrane</keyword>
<keyword evidence="10" id="KW-0547">Nucleotide-binding</keyword>
<gene>
    <name evidence="21" type="primary">evgS</name>
    <name evidence="21" type="ORF">ERS137965_03915</name>
</gene>
<keyword evidence="7 21" id="KW-0808">Transferase</keyword>
<dbReference type="InterPro" id="IPR003661">
    <property type="entry name" value="HisK_dim/P_dom"/>
</dbReference>
<dbReference type="Pfam" id="PF00072">
    <property type="entry name" value="Response_reg"/>
    <property type="match status" value="1"/>
</dbReference>
<name>A0A0T9UWB6_YERAL</name>
<dbReference type="PRINTS" id="PR00344">
    <property type="entry name" value="BCTRLSENSOR"/>
</dbReference>
<dbReference type="InterPro" id="IPR005467">
    <property type="entry name" value="His_kinase_dom"/>
</dbReference>
<evidence type="ECO:0000256" key="7">
    <source>
        <dbReference type="ARBA" id="ARBA00022679"/>
    </source>
</evidence>
<dbReference type="SUPFAM" id="SSF47226">
    <property type="entry name" value="Histidine-containing phosphotransfer domain, HPT domain"/>
    <property type="match status" value="1"/>
</dbReference>
<feature type="domain" description="HPt" evidence="20">
    <location>
        <begin position="1092"/>
        <end position="1183"/>
    </location>
</feature>
<dbReference type="PANTHER" id="PTHR43047:SF72">
    <property type="entry name" value="OSMOSENSING HISTIDINE PROTEIN KINASE SLN1"/>
    <property type="match status" value="1"/>
</dbReference>
<evidence type="ECO:0000256" key="17">
    <source>
        <dbReference type="PROSITE-ProRule" id="PRU00169"/>
    </source>
</evidence>
<dbReference type="Pfam" id="PF02518">
    <property type="entry name" value="HATPase_c"/>
    <property type="match status" value="1"/>
</dbReference>
<dbReference type="InterPro" id="IPR008207">
    <property type="entry name" value="Sig_transdc_His_kin_Hpt_dom"/>
</dbReference>
<dbReference type="Pfam" id="PF00512">
    <property type="entry name" value="HisKA"/>
    <property type="match status" value="1"/>
</dbReference>
<feature type="modified residue" description="Phosphohistidine" evidence="16">
    <location>
        <position position="1131"/>
    </location>
</feature>
<dbReference type="SMART" id="SM00387">
    <property type="entry name" value="HATPase_c"/>
    <property type="match status" value="1"/>
</dbReference>
<evidence type="ECO:0000256" key="16">
    <source>
        <dbReference type="PROSITE-ProRule" id="PRU00110"/>
    </source>
</evidence>
<dbReference type="SUPFAM" id="SSF47384">
    <property type="entry name" value="Homodimeric domain of signal transducing histidine kinase"/>
    <property type="match status" value="1"/>
</dbReference>
<evidence type="ECO:0000256" key="13">
    <source>
        <dbReference type="ARBA" id="ARBA00022989"/>
    </source>
</evidence>
<dbReference type="InterPro" id="IPR011006">
    <property type="entry name" value="CheY-like_superfamily"/>
</dbReference>
<keyword evidence="9" id="KW-0732">Signal</keyword>
<dbReference type="Pfam" id="PF00497">
    <property type="entry name" value="SBP_bac_3"/>
    <property type="match status" value="2"/>
</dbReference>
<dbReference type="InterPro" id="IPR001638">
    <property type="entry name" value="Solute-binding_3/MltF_N"/>
</dbReference>
<evidence type="ECO:0000256" key="9">
    <source>
        <dbReference type="ARBA" id="ARBA00022729"/>
    </source>
</evidence>
<keyword evidence="12" id="KW-0067">ATP-binding</keyword>
<dbReference type="SMART" id="SM00062">
    <property type="entry name" value="PBPb"/>
    <property type="match status" value="2"/>
</dbReference>
<dbReference type="CDD" id="cd13707">
    <property type="entry name" value="PBP2_BvgS_D2"/>
    <property type="match status" value="1"/>
</dbReference>
<organism evidence="21 22">
    <name type="scientific">Yersinia aldovae</name>
    <dbReference type="NCBI Taxonomy" id="29483"/>
    <lineage>
        <taxon>Bacteria</taxon>
        <taxon>Pseudomonadati</taxon>
        <taxon>Pseudomonadota</taxon>
        <taxon>Gammaproteobacteria</taxon>
        <taxon>Enterobacterales</taxon>
        <taxon>Yersiniaceae</taxon>
        <taxon>Yersinia</taxon>
    </lineage>
</organism>
<feature type="modified residue" description="4-aspartylphosphate" evidence="17">
    <location>
        <position position="997"/>
    </location>
</feature>
<dbReference type="Proteomes" id="UP000041595">
    <property type="component" value="Unassembled WGS sequence"/>
</dbReference>
<dbReference type="SUPFAM" id="SSF52172">
    <property type="entry name" value="CheY-like"/>
    <property type="match status" value="1"/>
</dbReference>
<feature type="domain" description="Response regulatory" evidence="19">
    <location>
        <begin position="948"/>
        <end position="1063"/>
    </location>
</feature>
<dbReference type="CDD" id="cd13705">
    <property type="entry name" value="PBP2_BvgS_D1"/>
    <property type="match status" value="1"/>
</dbReference>
<evidence type="ECO:0000313" key="21">
    <source>
        <dbReference type="EMBL" id="CNL77761.1"/>
    </source>
</evidence>
<dbReference type="CDD" id="cd00082">
    <property type="entry name" value="HisKA"/>
    <property type="match status" value="1"/>
</dbReference>
<dbReference type="SUPFAM" id="SSF53850">
    <property type="entry name" value="Periplasmic binding protein-like II"/>
    <property type="match status" value="2"/>
</dbReference>
<protein>
    <recommendedName>
        <fullName evidence="3">histidine kinase</fullName>
        <ecNumber evidence="3">2.7.13.3</ecNumber>
    </recommendedName>
</protein>
<evidence type="ECO:0000313" key="22">
    <source>
        <dbReference type="Proteomes" id="UP000041595"/>
    </source>
</evidence>
<dbReference type="AlphaFoldDB" id="A0A0T9UWB6"/>